<keyword evidence="5" id="KW-1185">Reference proteome</keyword>
<protein>
    <submittedName>
        <fullName evidence="4">DNA-binding protein, 42 kDa</fullName>
    </submittedName>
</protein>
<keyword evidence="4" id="KW-0238">DNA-binding</keyword>
<dbReference type="InterPro" id="IPR000994">
    <property type="entry name" value="Pept_M24"/>
</dbReference>
<evidence type="ECO:0000256" key="2">
    <source>
        <dbReference type="SAM" id="MobiDB-lite"/>
    </source>
</evidence>
<evidence type="ECO:0000259" key="3">
    <source>
        <dbReference type="Pfam" id="PF00557"/>
    </source>
</evidence>
<dbReference type="InterPro" id="IPR036005">
    <property type="entry name" value="Creatinase/aminopeptidase-like"/>
</dbReference>
<dbReference type="PANTHER" id="PTHR10804">
    <property type="entry name" value="PROTEASE FAMILY M24 METHIONYL AMINOPEPTIDASE, AMINOPEPTIDASE P"/>
    <property type="match status" value="1"/>
</dbReference>
<dbReference type="Gene3D" id="1.10.10.10">
    <property type="entry name" value="Winged helix-like DNA-binding domain superfamily/Winged helix DNA-binding domain"/>
    <property type="match status" value="1"/>
</dbReference>
<dbReference type="Proteomes" id="UP000054350">
    <property type="component" value="Unassembled WGS sequence"/>
</dbReference>
<reference evidence="4 5" key="1">
    <citation type="submission" date="2009-11" db="EMBL/GenBank/DDBJ databases">
        <title>Annotation of Allomyces macrogynus ATCC 38327.</title>
        <authorList>
            <consortium name="The Broad Institute Genome Sequencing Platform"/>
            <person name="Russ C."/>
            <person name="Cuomo C."/>
            <person name="Burger G."/>
            <person name="Gray M.W."/>
            <person name="Holland P.W.H."/>
            <person name="King N."/>
            <person name="Lang F.B.F."/>
            <person name="Roger A.J."/>
            <person name="Ruiz-Trillo I."/>
            <person name="Young S.K."/>
            <person name="Zeng Q."/>
            <person name="Gargeya S."/>
            <person name="Fitzgerald M."/>
            <person name="Haas B."/>
            <person name="Abouelleil A."/>
            <person name="Alvarado L."/>
            <person name="Arachchi H.M."/>
            <person name="Berlin A."/>
            <person name="Chapman S.B."/>
            <person name="Gearin G."/>
            <person name="Goldberg J."/>
            <person name="Griggs A."/>
            <person name="Gujja S."/>
            <person name="Hansen M."/>
            <person name="Heiman D."/>
            <person name="Howarth C."/>
            <person name="Larimer J."/>
            <person name="Lui A."/>
            <person name="MacDonald P.J.P."/>
            <person name="McCowen C."/>
            <person name="Montmayeur A."/>
            <person name="Murphy C."/>
            <person name="Neiman D."/>
            <person name="Pearson M."/>
            <person name="Priest M."/>
            <person name="Roberts A."/>
            <person name="Saif S."/>
            <person name="Shea T."/>
            <person name="Sisk P."/>
            <person name="Stolte C."/>
            <person name="Sykes S."/>
            <person name="Wortman J."/>
            <person name="Nusbaum C."/>
            <person name="Birren B."/>
        </authorList>
    </citation>
    <scope>NUCLEOTIDE SEQUENCE [LARGE SCALE GENOMIC DNA]</scope>
    <source>
        <strain evidence="4 5">ATCC 38327</strain>
    </source>
</reference>
<dbReference type="AlphaFoldDB" id="A0A0L0SSE6"/>
<dbReference type="OrthoDB" id="5876363at2759"/>
<sequence length="471" mass="49901">MTVVSSARARSVSPAAINRTALADQLSAMTLSNNLSDPAVMAKYRLAGDICNGVMRELLSFIKPGMAAADLCKIGDDLVASKCAGAGYKSVKKGLALPTCININNTVQHYAPRAPTGTDDDNATPLTVLKGGDLVKVELGVHIDGYACITGHTTVLATDPETPTTGPMADAITAAHFAAETAWRMIRPGQSSTAVVDTIRKIALAYGCAPVRGTFSARIHRGLPGDENGAHRLFNAPADPDPDADPVVVEDAPEQADPSAAFEFSVNEVYDIAIYLSTTTHPTSSAVLVADPASVGAPVRDIAEPTLYTRNAHGRYQLRMSSSRKLLAHVADQYPVNIAALDTSLRFGLKECANHSLLIPRAVTATADGTVVAAFRFTVLLLPNGQVLRLSLPHQQLPFVESRHELPADLAELLAIDPDHALHVRPVPGALPDGVPGDQVEGGGARRRSRSRKRNKSRGASVEPRVEHVEI</sequence>
<dbReference type="GO" id="GO:0003677">
    <property type="term" value="F:DNA binding"/>
    <property type="evidence" value="ECO:0007669"/>
    <property type="project" value="UniProtKB-KW"/>
</dbReference>
<accession>A0A0L0SSE6</accession>
<dbReference type="Pfam" id="PF00557">
    <property type="entry name" value="Peptidase_M24"/>
    <property type="match status" value="1"/>
</dbReference>
<comment type="similarity">
    <text evidence="1">Belongs to the peptidase M24 family.</text>
</comment>
<feature type="domain" description="Peptidase M24" evidence="3">
    <location>
        <begin position="43"/>
        <end position="208"/>
    </location>
</feature>
<dbReference type="PANTHER" id="PTHR10804:SF11">
    <property type="entry name" value="PROLIFERATION-ASSOCIATED PROTEIN 2G4"/>
    <property type="match status" value="1"/>
</dbReference>
<feature type="compositionally biased region" description="Basic residues" evidence="2">
    <location>
        <begin position="445"/>
        <end position="457"/>
    </location>
</feature>
<name>A0A0L0SSE6_ALLM3</name>
<feature type="region of interest" description="Disordered" evidence="2">
    <location>
        <begin position="427"/>
        <end position="471"/>
    </location>
</feature>
<dbReference type="InterPro" id="IPR047113">
    <property type="entry name" value="PA2G4/ARX1"/>
</dbReference>
<dbReference type="Gene3D" id="3.90.230.10">
    <property type="entry name" value="Creatinase/methionine aminopeptidase superfamily"/>
    <property type="match status" value="1"/>
</dbReference>
<proteinExistence type="inferred from homology"/>
<evidence type="ECO:0000313" key="4">
    <source>
        <dbReference type="EMBL" id="KNE65294.1"/>
    </source>
</evidence>
<dbReference type="OMA" id="THADCKV"/>
<evidence type="ECO:0000256" key="1">
    <source>
        <dbReference type="ARBA" id="ARBA00007319"/>
    </source>
</evidence>
<gene>
    <name evidence="4" type="ORF">AMAG_10937</name>
</gene>
<organism evidence="4 5">
    <name type="scientific">Allomyces macrogynus (strain ATCC 38327)</name>
    <name type="common">Allomyces javanicus var. macrogynus</name>
    <dbReference type="NCBI Taxonomy" id="578462"/>
    <lineage>
        <taxon>Eukaryota</taxon>
        <taxon>Fungi</taxon>
        <taxon>Fungi incertae sedis</taxon>
        <taxon>Blastocladiomycota</taxon>
        <taxon>Blastocladiomycetes</taxon>
        <taxon>Blastocladiales</taxon>
        <taxon>Blastocladiaceae</taxon>
        <taxon>Allomyces</taxon>
    </lineage>
</organism>
<dbReference type="InterPro" id="IPR036388">
    <property type="entry name" value="WH-like_DNA-bd_sf"/>
</dbReference>
<dbReference type="EMBL" id="GG745347">
    <property type="protein sequence ID" value="KNE65294.1"/>
    <property type="molecule type" value="Genomic_DNA"/>
</dbReference>
<reference evidence="5" key="2">
    <citation type="submission" date="2009-11" db="EMBL/GenBank/DDBJ databases">
        <title>The Genome Sequence of Allomyces macrogynus strain ATCC 38327.</title>
        <authorList>
            <consortium name="The Broad Institute Genome Sequencing Platform"/>
            <person name="Russ C."/>
            <person name="Cuomo C."/>
            <person name="Shea T."/>
            <person name="Young S.K."/>
            <person name="Zeng Q."/>
            <person name="Koehrsen M."/>
            <person name="Haas B."/>
            <person name="Borodovsky M."/>
            <person name="Guigo R."/>
            <person name="Alvarado L."/>
            <person name="Berlin A."/>
            <person name="Borenstein D."/>
            <person name="Chen Z."/>
            <person name="Engels R."/>
            <person name="Freedman E."/>
            <person name="Gellesch M."/>
            <person name="Goldberg J."/>
            <person name="Griggs A."/>
            <person name="Gujja S."/>
            <person name="Heiman D."/>
            <person name="Hepburn T."/>
            <person name="Howarth C."/>
            <person name="Jen D."/>
            <person name="Larson L."/>
            <person name="Lewis B."/>
            <person name="Mehta T."/>
            <person name="Park D."/>
            <person name="Pearson M."/>
            <person name="Roberts A."/>
            <person name="Saif S."/>
            <person name="Shenoy N."/>
            <person name="Sisk P."/>
            <person name="Stolte C."/>
            <person name="Sykes S."/>
            <person name="Walk T."/>
            <person name="White J."/>
            <person name="Yandava C."/>
            <person name="Burger G."/>
            <person name="Gray M.W."/>
            <person name="Holland P.W.H."/>
            <person name="King N."/>
            <person name="Lang F.B.F."/>
            <person name="Roger A.J."/>
            <person name="Ruiz-Trillo I."/>
            <person name="Lander E."/>
            <person name="Nusbaum C."/>
        </authorList>
    </citation>
    <scope>NUCLEOTIDE SEQUENCE [LARGE SCALE GENOMIC DNA]</scope>
    <source>
        <strain evidence="5">ATCC 38327</strain>
    </source>
</reference>
<dbReference type="VEuPathDB" id="FungiDB:AMAG_10937"/>
<dbReference type="eggNOG" id="KOG2776">
    <property type="taxonomic scope" value="Eukaryota"/>
</dbReference>
<evidence type="ECO:0000313" key="5">
    <source>
        <dbReference type="Proteomes" id="UP000054350"/>
    </source>
</evidence>
<dbReference type="STRING" id="578462.A0A0L0SSE6"/>
<dbReference type="SUPFAM" id="SSF55920">
    <property type="entry name" value="Creatinase/aminopeptidase"/>
    <property type="match status" value="1"/>
</dbReference>